<sequence>MPKKREISANKVSWSTETIEAALKAVTSGESIRKSAARFDISFSTLKNRVKAGKCYDPSLGRKCVFNEDEEKEIEEHVLLLSKLYFGLILIKLRRNETGS</sequence>
<comment type="subcellular location">
    <subcellularLocation>
        <location evidence="1">Nucleus</location>
    </subcellularLocation>
</comment>
<comment type="caution">
    <text evidence="3">The sequence shown here is derived from an EMBL/GenBank/DDBJ whole genome shotgun (WGS) entry which is preliminary data.</text>
</comment>
<dbReference type="Gene3D" id="1.10.10.60">
    <property type="entry name" value="Homeodomain-like"/>
    <property type="match status" value="1"/>
</dbReference>
<protein>
    <recommendedName>
        <fullName evidence="2">HTH psq-type domain-containing protein</fullName>
    </recommendedName>
</protein>
<dbReference type="GO" id="GO:0003677">
    <property type="term" value="F:DNA binding"/>
    <property type="evidence" value="ECO:0007669"/>
    <property type="project" value="InterPro"/>
</dbReference>
<proteinExistence type="predicted"/>
<dbReference type="SUPFAM" id="SSF46689">
    <property type="entry name" value="Homeodomain-like"/>
    <property type="match status" value="1"/>
</dbReference>
<name>A0A8K0G8V1_IGNLU</name>
<dbReference type="Pfam" id="PF05225">
    <property type="entry name" value="HTH_psq"/>
    <property type="match status" value="1"/>
</dbReference>
<organism evidence="3 4">
    <name type="scientific">Ignelater luminosus</name>
    <name type="common">Cucubano</name>
    <name type="synonym">Pyrophorus luminosus</name>
    <dbReference type="NCBI Taxonomy" id="2038154"/>
    <lineage>
        <taxon>Eukaryota</taxon>
        <taxon>Metazoa</taxon>
        <taxon>Ecdysozoa</taxon>
        <taxon>Arthropoda</taxon>
        <taxon>Hexapoda</taxon>
        <taxon>Insecta</taxon>
        <taxon>Pterygota</taxon>
        <taxon>Neoptera</taxon>
        <taxon>Endopterygota</taxon>
        <taxon>Coleoptera</taxon>
        <taxon>Polyphaga</taxon>
        <taxon>Elateriformia</taxon>
        <taxon>Elateroidea</taxon>
        <taxon>Elateridae</taxon>
        <taxon>Agrypninae</taxon>
        <taxon>Pyrophorini</taxon>
        <taxon>Ignelater</taxon>
    </lineage>
</organism>
<evidence type="ECO:0000256" key="1">
    <source>
        <dbReference type="ARBA" id="ARBA00004123"/>
    </source>
</evidence>
<dbReference type="InterPro" id="IPR007889">
    <property type="entry name" value="HTH_Psq"/>
</dbReference>
<dbReference type="OrthoDB" id="6777974at2759"/>
<evidence type="ECO:0000313" key="4">
    <source>
        <dbReference type="Proteomes" id="UP000801492"/>
    </source>
</evidence>
<evidence type="ECO:0000313" key="3">
    <source>
        <dbReference type="EMBL" id="KAF2890459.1"/>
    </source>
</evidence>
<gene>
    <name evidence="3" type="ORF">ILUMI_15714</name>
</gene>
<feature type="non-terminal residue" evidence="3">
    <location>
        <position position="100"/>
    </location>
</feature>
<evidence type="ECO:0000259" key="2">
    <source>
        <dbReference type="Pfam" id="PF05225"/>
    </source>
</evidence>
<dbReference type="AlphaFoldDB" id="A0A8K0G8V1"/>
<accession>A0A8K0G8V1</accession>
<dbReference type="EMBL" id="VTPC01052066">
    <property type="protein sequence ID" value="KAF2890459.1"/>
    <property type="molecule type" value="Genomic_DNA"/>
</dbReference>
<reference evidence="3" key="1">
    <citation type="submission" date="2019-08" db="EMBL/GenBank/DDBJ databases">
        <title>The genome of the North American firefly Photinus pyralis.</title>
        <authorList>
            <consortium name="Photinus pyralis genome working group"/>
            <person name="Fallon T.R."/>
            <person name="Sander Lower S.E."/>
            <person name="Weng J.-K."/>
        </authorList>
    </citation>
    <scope>NUCLEOTIDE SEQUENCE</scope>
    <source>
        <strain evidence="3">TRF0915ILg1</strain>
        <tissue evidence="3">Whole body</tissue>
    </source>
</reference>
<dbReference type="GO" id="GO:0005634">
    <property type="term" value="C:nucleus"/>
    <property type="evidence" value="ECO:0007669"/>
    <property type="project" value="UniProtKB-SubCell"/>
</dbReference>
<dbReference type="InterPro" id="IPR009057">
    <property type="entry name" value="Homeodomain-like_sf"/>
</dbReference>
<keyword evidence="4" id="KW-1185">Reference proteome</keyword>
<dbReference type="Proteomes" id="UP000801492">
    <property type="component" value="Unassembled WGS sequence"/>
</dbReference>
<feature type="domain" description="HTH psq-type" evidence="2">
    <location>
        <begin position="17"/>
        <end position="53"/>
    </location>
</feature>